<evidence type="ECO:0000313" key="3">
    <source>
        <dbReference type="EMBL" id="KAJ8994325.1"/>
    </source>
</evidence>
<feature type="compositionally biased region" description="Low complexity" evidence="1">
    <location>
        <begin position="210"/>
        <end position="225"/>
    </location>
</feature>
<accession>A0AAN6EZ11</accession>
<gene>
    <name evidence="3" type="ORF">HRR80_001047</name>
</gene>
<evidence type="ECO:0000313" key="4">
    <source>
        <dbReference type="Proteomes" id="UP001161757"/>
    </source>
</evidence>
<keyword evidence="2" id="KW-0472">Membrane</keyword>
<feature type="region of interest" description="Disordered" evidence="1">
    <location>
        <begin position="192"/>
        <end position="243"/>
    </location>
</feature>
<keyword evidence="2" id="KW-0812">Transmembrane</keyword>
<dbReference type="Proteomes" id="UP001161757">
    <property type="component" value="Unassembled WGS sequence"/>
</dbReference>
<dbReference type="AlphaFoldDB" id="A0AAN6EZ11"/>
<proteinExistence type="predicted"/>
<reference evidence="3" key="1">
    <citation type="submission" date="2023-01" db="EMBL/GenBank/DDBJ databases">
        <title>Exophiala dermititidis isolated from Cystic Fibrosis Patient.</title>
        <authorList>
            <person name="Kurbessoian T."/>
            <person name="Crocker A."/>
            <person name="Murante D."/>
            <person name="Hogan D.A."/>
            <person name="Stajich J.E."/>
        </authorList>
    </citation>
    <scope>NUCLEOTIDE SEQUENCE</scope>
    <source>
        <strain evidence="3">Ex8</strain>
    </source>
</reference>
<feature type="compositionally biased region" description="Basic and acidic residues" evidence="1">
    <location>
        <begin position="359"/>
        <end position="369"/>
    </location>
</feature>
<sequence>MESRVKVWTFASLASGFSTAMSVLDLIIALGIIDLAVLPVLRILLLVAFGINILNLAVLAYLSTFYVKDLNNYSLGSRTEAWAVLAGGVVAAMASMGVSGVVWVWLVLRRNELPHRIFRVAPITLVSVGVGTWGLSIIMQVVLFCLLCSWTKSVLKTRRASRLDLDFGIRIPSMSTARRTSAPQISASFCSQAPTINSTPSTPVSRKIRSPPGSSSTRIGTGSSRNKIIRHSNQSSVEASPLPVGEAITTDSAFDQWDTSSVHREMRAVLDSSPPLTRSGLETIPGSRPDSPANALDGPFLPETPASSPPPRAATSSSPTAVEWSSSPRQLGSSPPSSPPNFSLPRPSLYYHKSPPKPQRREPSPHELVHPLFRPTSPGPPPIPLGQTMVTVPPLAEHLVSPQTIRRQRSQGAVSFGHHKAFSSSDRSESQSVEDNFSESETKRSPSLGSPGPSIVDEDELPPILPGFVLSAGSRTSLVGYGKRKGLRQGYSRSQEPIVHEVHDSDGGFI</sequence>
<comment type="caution">
    <text evidence="3">The sequence shown here is derived from an EMBL/GenBank/DDBJ whole genome shotgun (WGS) entry which is preliminary data.</text>
</comment>
<feature type="transmembrane region" description="Helical" evidence="2">
    <location>
        <begin position="82"/>
        <end position="108"/>
    </location>
</feature>
<keyword evidence="2" id="KW-1133">Transmembrane helix</keyword>
<feature type="transmembrane region" description="Helical" evidence="2">
    <location>
        <begin position="40"/>
        <end position="62"/>
    </location>
</feature>
<feature type="compositionally biased region" description="Polar residues" evidence="1">
    <location>
        <begin position="192"/>
        <end position="204"/>
    </location>
</feature>
<feature type="transmembrane region" description="Helical" evidence="2">
    <location>
        <begin position="120"/>
        <end position="143"/>
    </location>
</feature>
<organism evidence="3 4">
    <name type="scientific">Exophiala dermatitidis</name>
    <name type="common">Black yeast-like fungus</name>
    <name type="synonym">Wangiella dermatitidis</name>
    <dbReference type="NCBI Taxonomy" id="5970"/>
    <lineage>
        <taxon>Eukaryota</taxon>
        <taxon>Fungi</taxon>
        <taxon>Dikarya</taxon>
        <taxon>Ascomycota</taxon>
        <taxon>Pezizomycotina</taxon>
        <taxon>Eurotiomycetes</taxon>
        <taxon>Chaetothyriomycetidae</taxon>
        <taxon>Chaetothyriales</taxon>
        <taxon>Herpotrichiellaceae</taxon>
        <taxon>Exophiala</taxon>
    </lineage>
</organism>
<name>A0AAN6EZ11_EXODE</name>
<protein>
    <submittedName>
        <fullName evidence="3">Uncharacterized protein</fullName>
    </submittedName>
</protein>
<evidence type="ECO:0000256" key="1">
    <source>
        <dbReference type="SAM" id="MobiDB-lite"/>
    </source>
</evidence>
<feature type="transmembrane region" description="Helical" evidence="2">
    <location>
        <begin position="12"/>
        <end position="33"/>
    </location>
</feature>
<feature type="compositionally biased region" description="Low complexity" evidence="1">
    <location>
        <begin position="313"/>
        <end position="349"/>
    </location>
</feature>
<evidence type="ECO:0000256" key="2">
    <source>
        <dbReference type="SAM" id="Phobius"/>
    </source>
</evidence>
<feature type="compositionally biased region" description="Polar residues" evidence="1">
    <location>
        <begin position="401"/>
        <end position="413"/>
    </location>
</feature>
<dbReference type="EMBL" id="JAJGCB010000002">
    <property type="protein sequence ID" value="KAJ8994325.1"/>
    <property type="molecule type" value="Genomic_DNA"/>
</dbReference>
<feature type="compositionally biased region" description="Basic and acidic residues" evidence="1">
    <location>
        <begin position="498"/>
        <end position="510"/>
    </location>
</feature>
<feature type="region of interest" description="Disordered" evidence="1">
    <location>
        <begin position="268"/>
        <end position="510"/>
    </location>
</feature>